<dbReference type="EMBL" id="UFSZ01000001">
    <property type="protein sequence ID" value="SUV15335.1"/>
    <property type="molecule type" value="Genomic_DNA"/>
</dbReference>
<protein>
    <submittedName>
        <fullName evidence="2">Uncharacterized protein</fullName>
    </submittedName>
</protein>
<feature type="chain" id="PRO_5030055022" evidence="1">
    <location>
        <begin position="32"/>
        <end position="115"/>
    </location>
</feature>
<reference evidence="3 5" key="2">
    <citation type="submission" date="2018-06" db="EMBL/GenBank/DDBJ databases">
        <authorList>
            <consortium name="Pathogen Informatics"/>
            <person name="Doyle S."/>
        </authorList>
    </citation>
    <scope>NUCLEOTIDE SEQUENCE [LARGE SCALE GENOMIC DNA]</scope>
    <source>
        <strain evidence="3 5">NCTC10338</strain>
    </source>
</reference>
<organism evidence="2 4">
    <name type="scientific">Lysinibacillus sphaericus</name>
    <name type="common">Bacillus sphaericus</name>
    <dbReference type="NCBI Taxonomy" id="1421"/>
    <lineage>
        <taxon>Bacteria</taxon>
        <taxon>Bacillati</taxon>
        <taxon>Bacillota</taxon>
        <taxon>Bacilli</taxon>
        <taxon>Bacillales</taxon>
        <taxon>Bacillaceae</taxon>
        <taxon>Lysinibacillus</taxon>
    </lineage>
</organism>
<name>A0A2S0K5M0_LYSSH</name>
<evidence type="ECO:0000313" key="3">
    <source>
        <dbReference type="EMBL" id="SUV15335.1"/>
    </source>
</evidence>
<evidence type="ECO:0000313" key="4">
    <source>
        <dbReference type="Proteomes" id="UP000238825"/>
    </source>
</evidence>
<evidence type="ECO:0000313" key="2">
    <source>
        <dbReference type="EMBL" id="AVK98675.1"/>
    </source>
</evidence>
<reference evidence="2 4" key="1">
    <citation type="submission" date="2017-03" db="EMBL/GenBank/DDBJ databases">
        <title>The whole genome sequencing and assembly of Lysinibacillus sphaericus DSM 28T strain.</title>
        <authorList>
            <person name="Lee Y.-J."/>
            <person name="Yi H."/>
            <person name="Bahn Y.-S."/>
            <person name="Kim J.F."/>
            <person name="Lee D.-W."/>
        </authorList>
    </citation>
    <scope>NUCLEOTIDE SEQUENCE [LARGE SCALE GENOMIC DNA]</scope>
    <source>
        <strain evidence="2 4">DSM 28</strain>
    </source>
</reference>
<gene>
    <name evidence="2" type="ORF">LS41612_21300</name>
    <name evidence="3" type="ORF">NCTC10338_00399</name>
</gene>
<dbReference type="AlphaFoldDB" id="A0A2S0K5M0"/>
<dbReference type="Proteomes" id="UP000238825">
    <property type="component" value="Chromosome"/>
</dbReference>
<accession>A0A2S0K5M0</accession>
<dbReference type="GeneID" id="48278744"/>
<proteinExistence type="predicted"/>
<dbReference type="EMBL" id="CP019980">
    <property type="protein sequence ID" value="AVK98675.1"/>
    <property type="molecule type" value="Genomic_DNA"/>
</dbReference>
<dbReference type="Proteomes" id="UP000255295">
    <property type="component" value="Unassembled WGS sequence"/>
</dbReference>
<evidence type="ECO:0000256" key="1">
    <source>
        <dbReference type="SAM" id="SignalP"/>
    </source>
</evidence>
<feature type="signal peptide" evidence="1">
    <location>
        <begin position="1"/>
        <end position="31"/>
    </location>
</feature>
<keyword evidence="1" id="KW-0732">Signal</keyword>
<sequence>MKKFSKIILAFTLALSTLMFVSLSDTQNAYAASIEDCKNDSNCFNFVKQDLVVNRYIDLWGMSKVEVKSGSSYVKIEDGVRIKGIKPGGEVVIYAYDKSGKYTMYSITVLKTIFG</sequence>
<evidence type="ECO:0000313" key="5">
    <source>
        <dbReference type="Proteomes" id="UP000255295"/>
    </source>
</evidence>
<dbReference type="RefSeq" id="WP_024360908.1">
    <property type="nucleotide sequence ID" value="NZ_BJNS01000069.1"/>
</dbReference>